<dbReference type="RefSeq" id="WP_092202108.1">
    <property type="nucleotide sequence ID" value="NZ_FOND01000017.1"/>
</dbReference>
<keyword evidence="3" id="KW-1185">Reference proteome</keyword>
<dbReference type="Proteomes" id="UP000198589">
    <property type="component" value="Unassembled WGS sequence"/>
</dbReference>
<dbReference type="STRING" id="1798228.SAMN05216574_11728"/>
<name>A0A1I2JQP8_9ACTN</name>
<dbReference type="Pfam" id="PF13338">
    <property type="entry name" value="AbiEi_4"/>
    <property type="match status" value="1"/>
</dbReference>
<evidence type="ECO:0000259" key="1">
    <source>
        <dbReference type="Pfam" id="PF13338"/>
    </source>
</evidence>
<accession>A0A1I2JQP8</accession>
<protein>
    <submittedName>
        <fullName evidence="2">Transcriptional regulator, AbiEi antitoxin, Type IV TA system</fullName>
    </submittedName>
</protein>
<gene>
    <name evidence="2" type="ORF">SAMN05216574_11728</name>
</gene>
<feature type="domain" description="AbiEi antitoxin N-terminal" evidence="1">
    <location>
        <begin position="5"/>
        <end position="50"/>
    </location>
</feature>
<dbReference type="AlphaFoldDB" id="A0A1I2JQP8"/>
<dbReference type="EMBL" id="FOND01000017">
    <property type="protein sequence ID" value="SFF56283.1"/>
    <property type="molecule type" value="Genomic_DNA"/>
</dbReference>
<proteinExistence type="predicted"/>
<dbReference type="OrthoDB" id="5143202at2"/>
<reference evidence="3" key="1">
    <citation type="submission" date="2016-10" db="EMBL/GenBank/DDBJ databases">
        <authorList>
            <person name="Varghese N."/>
            <person name="Submissions S."/>
        </authorList>
    </citation>
    <scope>NUCLEOTIDE SEQUENCE [LARGE SCALE GENOMIC DNA]</scope>
    <source>
        <strain evidence="3">DSM 46838</strain>
    </source>
</reference>
<dbReference type="InterPro" id="IPR025159">
    <property type="entry name" value="AbiEi_N"/>
</dbReference>
<organism evidence="2 3">
    <name type="scientific">Blastococcus tunisiensis</name>
    <dbReference type="NCBI Taxonomy" id="1798228"/>
    <lineage>
        <taxon>Bacteria</taxon>
        <taxon>Bacillati</taxon>
        <taxon>Actinomycetota</taxon>
        <taxon>Actinomycetes</taxon>
        <taxon>Geodermatophilales</taxon>
        <taxon>Geodermatophilaceae</taxon>
        <taxon>Blastococcus</taxon>
    </lineage>
</organism>
<sequence length="332" mass="36726">MHPLLRAAADRQCGLVTATDAYRAGYQVEEVRRLCSSGQWKRLRRGIYVPADTLADVEAAGRRYQLDCLAVLLSTDRRSTALSHTSAARLSGLHVDRRSGGDIRLTDPHHNRAGRGFRVTRSPLEADEISTLGSFRLTTPARTLVDGAREWPLEDAVVAIDAALLKGRTTRDSLTSAVARARLWPGGRRAERALTLADGRAESPLETRGRLRLIGAGLAPDDLQVEIRVDGRLVAVADAWYEAAAVAIEFDGRIKYTDPWRGRSPEQVLWEEKRREDDVRALDIGVARIVDADVGSRWPATEAHLRRLLGRAGPTNRRFTATPRERGVHRTG</sequence>
<evidence type="ECO:0000313" key="2">
    <source>
        <dbReference type="EMBL" id="SFF56283.1"/>
    </source>
</evidence>
<evidence type="ECO:0000313" key="3">
    <source>
        <dbReference type="Proteomes" id="UP000198589"/>
    </source>
</evidence>